<feature type="compositionally biased region" description="Polar residues" evidence="1">
    <location>
        <begin position="737"/>
        <end position="750"/>
    </location>
</feature>
<feature type="compositionally biased region" description="Polar residues" evidence="1">
    <location>
        <begin position="438"/>
        <end position="448"/>
    </location>
</feature>
<feature type="compositionally biased region" description="Low complexity" evidence="1">
    <location>
        <begin position="45"/>
        <end position="59"/>
    </location>
</feature>
<feature type="compositionally biased region" description="Low complexity" evidence="1">
    <location>
        <begin position="1115"/>
        <end position="1125"/>
    </location>
</feature>
<name>A0A2A2K580_9BILA</name>
<protein>
    <submittedName>
        <fullName evidence="2">Uncharacterized protein</fullName>
    </submittedName>
</protein>
<feature type="compositionally biased region" description="Polar residues" evidence="1">
    <location>
        <begin position="932"/>
        <end position="954"/>
    </location>
</feature>
<feature type="compositionally biased region" description="Low complexity" evidence="1">
    <location>
        <begin position="1449"/>
        <end position="1458"/>
    </location>
</feature>
<feature type="region of interest" description="Disordered" evidence="1">
    <location>
        <begin position="1391"/>
        <end position="1520"/>
    </location>
</feature>
<feature type="compositionally biased region" description="Polar residues" evidence="1">
    <location>
        <begin position="631"/>
        <end position="642"/>
    </location>
</feature>
<feature type="compositionally biased region" description="Polar residues" evidence="1">
    <location>
        <begin position="845"/>
        <end position="867"/>
    </location>
</feature>
<feature type="compositionally biased region" description="Polar residues" evidence="1">
    <location>
        <begin position="704"/>
        <end position="713"/>
    </location>
</feature>
<keyword evidence="3" id="KW-1185">Reference proteome</keyword>
<feature type="compositionally biased region" description="Low complexity" evidence="1">
    <location>
        <begin position="403"/>
        <end position="437"/>
    </location>
</feature>
<feature type="region of interest" description="Disordered" evidence="1">
    <location>
        <begin position="669"/>
        <end position="987"/>
    </location>
</feature>
<feature type="region of interest" description="Disordered" evidence="1">
    <location>
        <begin position="42"/>
        <end position="81"/>
    </location>
</feature>
<accession>A0A2A2K580</accession>
<feature type="compositionally biased region" description="Polar residues" evidence="1">
    <location>
        <begin position="785"/>
        <end position="799"/>
    </location>
</feature>
<feature type="region of interest" description="Disordered" evidence="1">
    <location>
        <begin position="362"/>
        <end position="462"/>
    </location>
</feature>
<feature type="region of interest" description="Disordered" evidence="1">
    <location>
        <begin position="205"/>
        <end position="246"/>
    </location>
</feature>
<gene>
    <name evidence="2" type="ORF">WR25_01196</name>
</gene>
<feature type="region of interest" description="Disordered" evidence="1">
    <location>
        <begin position="1104"/>
        <end position="1189"/>
    </location>
</feature>
<dbReference type="Proteomes" id="UP000218231">
    <property type="component" value="Unassembled WGS sequence"/>
</dbReference>
<feature type="compositionally biased region" description="Polar residues" evidence="1">
    <location>
        <begin position="1483"/>
        <end position="1507"/>
    </location>
</feature>
<sequence length="1610" mass="178244">MQDVIVDLYFRYPESNLGLDIGLLVDEYERVQMNISSSGQAQIVSEQQQQPIISESQPSDVPSLPQESPSISSDKKVEEMQAQIVSDQQIESPQIIEEKPLPSDSQQPLVSEQSSIPKPIQERSLESLDDVTVDLLFRQPEASLGLDIGLIADEFVTILYSISSSGKKIEESKPEIQQISEPSQDLQTIQELPSQDLPQEKIPESLPISETPSQQPISDQQQHPVESLPTQEVPSTEKPSSQIETIELQSDTTVDLLFKMQDPSHELDIGLLVDEYERVEGFFAASQKPISQIDQPQDGGVSGQEQVPEIISDCIVHLQFNCIPDRAGLDITLLIDVYEYVEFTTTSPKKVDTSQVVPQQEIVVPSSQIEQPQSGEITSSPEQIQKDQISSPEHPSPSTDIDQSQPSIIEESKSEISSTPEIQKDQVSSPEQQVQPQGSDQSIVSQPETKLDEAISQPEIPQDLEKGEIISDCTVDLLFKNQESRSGLDIGLVIDEYERVEGFFAASQMPASQIQQSQDGSGEQPIQIPEKIISDCVVHLQFRHDDEASGLDIGLVTDEYEQIQVSFKAPKISKSQEIPPVSSEQPLPSELPIQQDLPLQSQEIPKSIEETQKPQETQQQQDSQTLPTPSEPESIQSETSTDLYFVHREEASGLEIVLVTDEYSCVEFRSGKSKEISQSQIPVPESQQQQQQQQQPQTQKSPPEITQTSQQQPIVEPKIQDIVSEIWPSEEKRDDSGQIQPSVESQQIPSEQKDLDSQQKQPEIIPSEISGTVPLILEQGEVTEKISTPSSQDLPSTSPETKELDSQQKSSEIVPSETIGIVPQISDQGEVTEKISIPSKELDSQQKSSEPVPSETSGLVPQISDQGEVTEKISIPSTGDLPPISSEKQELDGQQKTAESVPSETSGIVPQISDQGEVTEKISIPSKELDSQQKSSEPVPSETSGLVPQISDQGEVTEKISIPSSQELPSTSPESQKQSDIVQPSEIPQEIVQKDIISDCSVDLQFSRNGQASGLDIGLVIDEYDRVEGFFAAPQKPISQIQQPDGSISEQPVSEKISDCMVHLQFRHDDEASGLDIGLLMDMYESVQLSTKSVPKILPKAELPSQETQQTPVPSSQIEQHQQIISEDRKDEIISQPEISRDIVSESEQTQSSQEQALSPPTEEQPVISTSEEKRDEAIPPSELPKDLTSDCSVDLVFNRDQSQSGIECAILADIFEQVQLSLKSEKRKSISQPKSEVPVSDGEQLPQPGVEEKLLDQPKIEEKPIESISEEKRSEDLPLTSAQIVQETPLETPRDQDCNVDLLFTRNNQTSGLDIGLVIDEYDRAEGFFAAPQKPTSQIQQQPDGSISEQQIQEKISDCVVHLQFRHDDEVSGLDIGLVVDMYESCQLKTTSSSKPIQKQPEIVPQEVVSPPSSQIEQTPQGITEDKISDVVSQPETQKDQIQPEQTSSIPEQIQPQVPEPPVSSTEEKRDEVISQPEIQKDQIQPEQLSSTSEQIQIPSSEQPVISSEEKRDEIIPQPEISKELISDCIIDLEFRNPESRSGLEIGLMVDEYVSVEGFFTAPQKQIIKTEQLPDGSISEKPMPEIISDCIVHLQFNRTEDVSGRKCNK</sequence>
<feature type="compositionally biased region" description="Basic and acidic residues" evidence="1">
    <location>
        <begin position="1509"/>
        <end position="1520"/>
    </location>
</feature>
<proteinExistence type="predicted"/>
<feature type="region of interest" description="Disordered" evidence="1">
    <location>
        <begin position="100"/>
        <end position="121"/>
    </location>
</feature>
<feature type="compositionally biased region" description="Basic and acidic residues" evidence="1">
    <location>
        <begin position="1171"/>
        <end position="1189"/>
    </location>
</feature>
<feature type="compositionally biased region" description="Polar residues" evidence="1">
    <location>
        <begin position="1412"/>
        <end position="1423"/>
    </location>
</feature>
<reference evidence="2 3" key="1">
    <citation type="journal article" date="2017" name="Curr. Biol.">
        <title>Genome architecture and evolution of a unichromosomal asexual nematode.</title>
        <authorList>
            <person name="Fradin H."/>
            <person name="Zegar C."/>
            <person name="Gutwein M."/>
            <person name="Lucas J."/>
            <person name="Kovtun M."/>
            <person name="Corcoran D."/>
            <person name="Baugh L.R."/>
            <person name="Kiontke K."/>
            <person name="Gunsalus K."/>
            <person name="Fitch D.H."/>
            <person name="Piano F."/>
        </authorList>
    </citation>
    <scope>NUCLEOTIDE SEQUENCE [LARGE SCALE GENOMIC DNA]</scope>
    <source>
        <strain evidence="2">PF1309</strain>
    </source>
</reference>
<feature type="compositionally biased region" description="Polar residues" evidence="1">
    <location>
        <begin position="103"/>
        <end position="116"/>
    </location>
</feature>
<evidence type="ECO:0000313" key="2">
    <source>
        <dbReference type="EMBL" id="PAV69042.1"/>
    </source>
</evidence>
<feature type="compositionally biased region" description="Polar residues" evidence="1">
    <location>
        <begin position="1105"/>
        <end position="1114"/>
    </location>
</feature>
<feature type="compositionally biased region" description="Basic and acidic residues" evidence="1">
    <location>
        <begin position="1251"/>
        <end position="1277"/>
    </location>
</feature>
<feature type="compositionally biased region" description="Low complexity" evidence="1">
    <location>
        <begin position="614"/>
        <end position="628"/>
    </location>
</feature>
<comment type="caution">
    <text evidence="2">The sequence shown here is derived from an EMBL/GenBank/DDBJ whole genome shotgun (WGS) entry which is preliminary data.</text>
</comment>
<feature type="compositionally biased region" description="Polar residues" evidence="1">
    <location>
        <begin position="962"/>
        <end position="982"/>
    </location>
</feature>
<feature type="compositionally biased region" description="Polar residues" evidence="1">
    <location>
        <begin position="894"/>
        <end position="916"/>
    </location>
</feature>
<feature type="region of interest" description="Disordered" evidence="1">
    <location>
        <begin position="610"/>
        <end position="642"/>
    </location>
</feature>
<dbReference type="EMBL" id="LIAE01009621">
    <property type="protein sequence ID" value="PAV69042.1"/>
    <property type="molecule type" value="Genomic_DNA"/>
</dbReference>
<feature type="compositionally biased region" description="Polar residues" evidence="1">
    <location>
        <begin position="1432"/>
        <end position="1448"/>
    </location>
</feature>
<feature type="compositionally biased region" description="Low complexity" evidence="1">
    <location>
        <begin position="1146"/>
        <end position="1156"/>
    </location>
</feature>
<feature type="compositionally biased region" description="Polar residues" evidence="1">
    <location>
        <begin position="365"/>
        <end position="402"/>
    </location>
</feature>
<evidence type="ECO:0000313" key="3">
    <source>
        <dbReference type="Proteomes" id="UP000218231"/>
    </source>
</evidence>
<organism evidence="2 3">
    <name type="scientific">Diploscapter pachys</name>
    <dbReference type="NCBI Taxonomy" id="2018661"/>
    <lineage>
        <taxon>Eukaryota</taxon>
        <taxon>Metazoa</taxon>
        <taxon>Ecdysozoa</taxon>
        <taxon>Nematoda</taxon>
        <taxon>Chromadorea</taxon>
        <taxon>Rhabditida</taxon>
        <taxon>Rhabditina</taxon>
        <taxon>Rhabditomorpha</taxon>
        <taxon>Rhabditoidea</taxon>
        <taxon>Rhabditidae</taxon>
        <taxon>Diploscapter</taxon>
    </lineage>
</organism>
<feature type="region of interest" description="Disordered" evidence="1">
    <location>
        <begin position="1226"/>
        <end position="1282"/>
    </location>
</feature>
<evidence type="ECO:0000256" key="1">
    <source>
        <dbReference type="SAM" id="MobiDB-lite"/>
    </source>
</evidence>
<feature type="compositionally biased region" description="Basic and acidic residues" evidence="1">
    <location>
        <begin position="1126"/>
        <end position="1144"/>
    </location>
</feature>
<feature type="compositionally biased region" description="Low complexity" evidence="1">
    <location>
        <begin position="677"/>
        <end position="703"/>
    </location>
</feature>
<feature type="compositionally biased region" description="Polar residues" evidence="1">
    <location>
        <begin position="208"/>
        <end position="246"/>
    </location>
</feature>